<evidence type="ECO:0000256" key="3">
    <source>
        <dbReference type="ARBA" id="ARBA00022771"/>
    </source>
</evidence>
<dbReference type="InterPro" id="IPR009057">
    <property type="entry name" value="Homeodomain-like_sf"/>
</dbReference>
<dbReference type="GO" id="GO:0050793">
    <property type="term" value="P:regulation of developmental process"/>
    <property type="evidence" value="ECO:0007669"/>
    <property type="project" value="TreeGrafter"/>
</dbReference>
<dbReference type="PROSITE" id="PS51523">
    <property type="entry name" value="ZF_HD_DIMER"/>
    <property type="match status" value="1"/>
</dbReference>
<gene>
    <name evidence="12" type="ORF">F3Y22_tig00110429pilonHSYRG00896</name>
</gene>
<dbReference type="PANTHER" id="PTHR31948:SF75">
    <property type="entry name" value="ZINC-FINGER HOMEODOMAIN PROTEIN 11-LIKE"/>
    <property type="match status" value="1"/>
</dbReference>
<keyword evidence="8" id="KW-0804">Transcription</keyword>
<organism evidence="12 13">
    <name type="scientific">Hibiscus syriacus</name>
    <name type="common">Rose of Sharon</name>
    <dbReference type="NCBI Taxonomy" id="106335"/>
    <lineage>
        <taxon>Eukaryota</taxon>
        <taxon>Viridiplantae</taxon>
        <taxon>Streptophyta</taxon>
        <taxon>Embryophyta</taxon>
        <taxon>Tracheophyta</taxon>
        <taxon>Spermatophyta</taxon>
        <taxon>Magnoliopsida</taxon>
        <taxon>eudicotyledons</taxon>
        <taxon>Gunneridae</taxon>
        <taxon>Pentapetalae</taxon>
        <taxon>rosids</taxon>
        <taxon>malvids</taxon>
        <taxon>Malvales</taxon>
        <taxon>Malvaceae</taxon>
        <taxon>Malvoideae</taxon>
        <taxon>Hibiscus</taxon>
    </lineage>
</organism>
<dbReference type="GO" id="GO:0008270">
    <property type="term" value="F:zinc ion binding"/>
    <property type="evidence" value="ECO:0007669"/>
    <property type="project" value="UniProtKB-KW"/>
</dbReference>
<evidence type="ECO:0000313" key="13">
    <source>
        <dbReference type="Proteomes" id="UP000436088"/>
    </source>
</evidence>
<name>A0A6A3ALA0_HIBSY</name>
<dbReference type="SUPFAM" id="SSF46689">
    <property type="entry name" value="Homeodomain-like"/>
    <property type="match status" value="1"/>
</dbReference>
<dbReference type="InterPro" id="IPR006456">
    <property type="entry name" value="ZF_HD_homeobox_Cys/His_dimer"/>
</dbReference>
<evidence type="ECO:0000256" key="1">
    <source>
        <dbReference type="ARBA" id="ARBA00004123"/>
    </source>
</evidence>
<evidence type="ECO:0000256" key="6">
    <source>
        <dbReference type="ARBA" id="ARBA00023125"/>
    </source>
</evidence>
<dbReference type="GO" id="GO:0000976">
    <property type="term" value="F:transcription cis-regulatory region binding"/>
    <property type="evidence" value="ECO:0007669"/>
    <property type="project" value="TreeGrafter"/>
</dbReference>
<dbReference type="Pfam" id="PF04770">
    <property type="entry name" value="ZF-HD_dimer"/>
    <property type="match status" value="1"/>
</dbReference>
<comment type="caution">
    <text evidence="12">The sequence shown here is derived from an EMBL/GenBank/DDBJ whole genome shotgun (WGS) entry which is preliminary data.</text>
</comment>
<dbReference type="GO" id="GO:0003700">
    <property type="term" value="F:DNA-binding transcription factor activity"/>
    <property type="evidence" value="ECO:0007669"/>
    <property type="project" value="TreeGrafter"/>
</dbReference>
<dbReference type="NCBIfam" id="TIGR01565">
    <property type="entry name" value="homeo_ZF_HD"/>
    <property type="match status" value="1"/>
</dbReference>
<evidence type="ECO:0000256" key="7">
    <source>
        <dbReference type="ARBA" id="ARBA00023155"/>
    </source>
</evidence>
<dbReference type="GO" id="GO:0005634">
    <property type="term" value="C:nucleus"/>
    <property type="evidence" value="ECO:0007669"/>
    <property type="project" value="UniProtKB-SubCell"/>
</dbReference>
<feature type="domain" description="ZF-HD dimerization-type" evidence="11">
    <location>
        <begin position="5"/>
        <end position="56"/>
    </location>
</feature>
<comment type="subcellular location">
    <subcellularLocation>
        <location evidence="1">Nucleus</location>
    </subcellularLocation>
</comment>
<reference evidence="12" key="1">
    <citation type="submission" date="2019-09" db="EMBL/GenBank/DDBJ databases">
        <title>Draft genome information of white flower Hibiscus syriacus.</title>
        <authorList>
            <person name="Kim Y.-M."/>
        </authorList>
    </citation>
    <scope>NUCLEOTIDE SEQUENCE [LARGE SCALE GENOMIC DNA]</scope>
    <source>
        <strain evidence="12">YM2019G1</strain>
    </source>
</reference>
<evidence type="ECO:0000256" key="8">
    <source>
        <dbReference type="ARBA" id="ARBA00023163"/>
    </source>
</evidence>
<evidence type="ECO:0000256" key="5">
    <source>
        <dbReference type="ARBA" id="ARBA00023015"/>
    </source>
</evidence>
<dbReference type="InterPro" id="IPR006455">
    <property type="entry name" value="Homeodomain_ZF_HD"/>
</dbReference>
<protein>
    <submittedName>
        <fullName evidence="12">Zinc-finger homeodomain protein 11</fullName>
    </submittedName>
</protein>
<dbReference type="AlphaFoldDB" id="A0A6A3ALA0"/>
<keyword evidence="3 12" id="KW-0863">Zinc-finger</keyword>
<dbReference type="EMBL" id="VEPZ02000982">
    <property type="protein sequence ID" value="KAE8705371.1"/>
    <property type="molecule type" value="Genomic_DNA"/>
</dbReference>
<evidence type="ECO:0000256" key="2">
    <source>
        <dbReference type="ARBA" id="ARBA00022723"/>
    </source>
</evidence>
<feature type="region of interest" description="Disordered" evidence="10">
    <location>
        <begin position="60"/>
        <end position="80"/>
    </location>
</feature>
<feature type="region of interest" description="Disordered" evidence="10">
    <location>
        <begin position="109"/>
        <end position="137"/>
    </location>
</feature>
<evidence type="ECO:0000256" key="4">
    <source>
        <dbReference type="ARBA" id="ARBA00022833"/>
    </source>
</evidence>
<keyword evidence="13" id="KW-1185">Reference proteome</keyword>
<sequence length="218" mass="24470">MVLSYKECLKNHAASLGGHALDGCGEFMPSPSATPTDPASMKCAGCGCHRNFHRRDPAFIHRLPQPPNASSSSSPTCSPTPPSPVPYSYYTSAAPHMLLALNEYHHHLGNANPRIKNKNNNPSGRKRPRTKFSKEQKEKMHVFAERLGWRMQKSEERQIEEFCYEVGVDRRVFKVWMHNNKTSFNKKYILAVCNLNLLDNNNNNQENGNAVDKGSSAS</sequence>
<proteinExistence type="predicted"/>
<dbReference type="NCBIfam" id="TIGR01566">
    <property type="entry name" value="ZF_HD_prot_N"/>
    <property type="match status" value="1"/>
</dbReference>
<keyword evidence="2" id="KW-0479">Metal-binding</keyword>
<keyword evidence="7 12" id="KW-0371">Homeobox</keyword>
<dbReference type="PANTHER" id="PTHR31948">
    <property type="entry name" value="ZINC-FINGER HOMEODOMAIN PROTEIN 2"/>
    <property type="match status" value="1"/>
</dbReference>
<dbReference type="FunFam" id="1.10.10.60:FF:000257">
    <property type="entry name" value="Zinc-finger homeodomain protein 2"/>
    <property type="match status" value="1"/>
</dbReference>
<accession>A0A6A3ALA0</accession>
<feature type="compositionally biased region" description="Low complexity" evidence="10">
    <location>
        <begin position="68"/>
        <end position="77"/>
    </location>
</feature>
<keyword evidence="6 12" id="KW-0238">DNA-binding</keyword>
<evidence type="ECO:0000259" key="11">
    <source>
        <dbReference type="PROSITE" id="PS51523"/>
    </source>
</evidence>
<evidence type="ECO:0000256" key="9">
    <source>
        <dbReference type="ARBA" id="ARBA00023242"/>
    </source>
</evidence>
<dbReference type="Gene3D" id="1.10.10.60">
    <property type="entry name" value="Homeodomain-like"/>
    <property type="match status" value="1"/>
</dbReference>
<dbReference type="Proteomes" id="UP000436088">
    <property type="component" value="Unassembled WGS sequence"/>
</dbReference>
<dbReference type="OrthoDB" id="1929626at2759"/>
<evidence type="ECO:0000256" key="10">
    <source>
        <dbReference type="SAM" id="MobiDB-lite"/>
    </source>
</evidence>
<keyword evidence="4" id="KW-0862">Zinc</keyword>
<keyword evidence="5" id="KW-0805">Transcription regulation</keyword>
<evidence type="ECO:0000313" key="12">
    <source>
        <dbReference type="EMBL" id="KAE8705371.1"/>
    </source>
</evidence>
<keyword evidence="9" id="KW-0539">Nucleus</keyword>
<feature type="compositionally biased region" description="Low complexity" evidence="10">
    <location>
        <begin position="110"/>
        <end position="122"/>
    </location>
</feature>